<dbReference type="EMBL" id="LDQV01000012">
    <property type="protein sequence ID" value="KTR27736.1"/>
    <property type="molecule type" value="Genomic_DNA"/>
</dbReference>
<comment type="caution">
    <text evidence="2">The sequence shown here is derived from an EMBL/GenBank/DDBJ whole genome shotgun (WGS) entry which is preliminary data.</text>
</comment>
<reference evidence="2 3" key="1">
    <citation type="journal article" date="2016" name="Front. Microbiol.">
        <title>Genomic Resource of Rice Seed Associated Bacteria.</title>
        <authorList>
            <person name="Midha S."/>
            <person name="Bansal K."/>
            <person name="Sharma S."/>
            <person name="Kumar N."/>
            <person name="Patil P.P."/>
            <person name="Chaudhry V."/>
            <person name="Patil P.B."/>
        </authorList>
    </citation>
    <scope>NUCLEOTIDE SEQUENCE [LARGE SCALE GENOMIC DNA]</scope>
    <source>
        <strain evidence="2 3">RSA11</strain>
    </source>
</reference>
<name>A0AAW3MDU5_9BACL</name>
<gene>
    <name evidence="2" type="ORF">RSA11_03455</name>
</gene>
<evidence type="ECO:0008006" key="4">
    <source>
        <dbReference type="Google" id="ProtNLM"/>
    </source>
</evidence>
<protein>
    <recommendedName>
        <fullName evidence="4">Lipoprotein</fullName>
    </recommendedName>
</protein>
<organism evidence="2 3">
    <name type="scientific">Exiguobacterium indicum</name>
    <dbReference type="NCBI Taxonomy" id="296995"/>
    <lineage>
        <taxon>Bacteria</taxon>
        <taxon>Bacillati</taxon>
        <taxon>Bacillota</taxon>
        <taxon>Bacilli</taxon>
        <taxon>Bacillales</taxon>
        <taxon>Bacillales Family XII. Incertae Sedis</taxon>
        <taxon>Exiguobacterium</taxon>
    </lineage>
</organism>
<sequence length="172" mass="19527">MRQRTVMTLLALSLLLTVCMMKKTTLTPKASTIDLTIAVVGTAPVLTQSPDFHSIDLQDIKGDLRRYDAVMIMPEYLHQASGRDYATVYRKAQIPFFFIGSQKSVEPFLDPSLSYEESISVPNPTFAAGMLYDDTQETTWLFGEGIERPNRSEQLKIYQLIFQTIEQSHLIK</sequence>
<feature type="signal peptide" evidence="1">
    <location>
        <begin position="1"/>
        <end position="22"/>
    </location>
</feature>
<dbReference type="AlphaFoldDB" id="A0AAW3MDU5"/>
<evidence type="ECO:0000256" key="1">
    <source>
        <dbReference type="SAM" id="SignalP"/>
    </source>
</evidence>
<proteinExistence type="predicted"/>
<keyword evidence="1" id="KW-0732">Signal</keyword>
<dbReference type="Proteomes" id="UP000072605">
    <property type="component" value="Unassembled WGS sequence"/>
</dbReference>
<accession>A0AAW3MDU5</accession>
<dbReference type="RefSeq" id="WP_058713091.1">
    <property type="nucleotide sequence ID" value="NZ_LDQV01000012.1"/>
</dbReference>
<evidence type="ECO:0000313" key="2">
    <source>
        <dbReference type="EMBL" id="KTR27736.1"/>
    </source>
</evidence>
<feature type="chain" id="PRO_5043453111" description="Lipoprotein" evidence="1">
    <location>
        <begin position="23"/>
        <end position="172"/>
    </location>
</feature>
<evidence type="ECO:0000313" key="3">
    <source>
        <dbReference type="Proteomes" id="UP000072605"/>
    </source>
</evidence>